<dbReference type="Proteomes" id="UP000231267">
    <property type="component" value="Unassembled WGS sequence"/>
</dbReference>
<feature type="domain" description="Transposase IS200-like" evidence="1">
    <location>
        <begin position="9"/>
        <end position="123"/>
    </location>
</feature>
<dbReference type="AlphaFoldDB" id="A0A2J0LE50"/>
<dbReference type="GO" id="GO:0003677">
    <property type="term" value="F:DNA binding"/>
    <property type="evidence" value="ECO:0007669"/>
    <property type="project" value="InterPro"/>
</dbReference>
<dbReference type="SMART" id="SM01321">
    <property type="entry name" value="Y1_Tnp"/>
    <property type="match status" value="1"/>
</dbReference>
<dbReference type="PANTHER" id="PTHR34322:SF2">
    <property type="entry name" value="TRANSPOSASE IS200-LIKE DOMAIN-CONTAINING PROTEIN"/>
    <property type="match status" value="1"/>
</dbReference>
<proteinExistence type="predicted"/>
<comment type="caution">
    <text evidence="2">The sequence shown here is derived from an EMBL/GenBank/DDBJ whole genome shotgun (WGS) entry which is preliminary data.</text>
</comment>
<dbReference type="PANTHER" id="PTHR34322">
    <property type="entry name" value="TRANSPOSASE, Y1_TNP DOMAIN-CONTAINING"/>
    <property type="match status" value="1"/>
</dbReference>
<dbReference type="Pfam" id="PF01797">
    <property type="entry name" value="Y1_Tnp"/>
    <property type="match status" value="1"/>
</dbReference>
<evidence type="ECO:0000259" key="1">
    <source>
        <dbReference type="SMART" id="SM01321"/>
    </source>
</evidence>
<dbReference type="SUPFAM" id="SSF143422">
    <property type="entry name" value="Transposase IS200-like"/>
    <property type="match status" value="1"/>
</dbReference>
<evidence type="ECO:0000313" key="2">
    <source>
        <dbReference type="EMBL" id="PIW66138.1"/>
    </source>
</evidence>
<protein>
    <submittedName>
        <fullName evidence="2">Transposase</fullName>
    </submittedName>
</protein>
<organism evidence="2 3">
    <name type="scientific">Candidatus Taenaricola geysiri</name>
    <dbReference type="NCBI Taxonomy" id="1974752"/>
    <lineage>
        <taxon>Bacteria</taxon>
        <taxon>Pseudomonadati</taxon>
        <taxon>Candidatus Omnitrophota</taxon>
        <taxon>Candidatus Taenaricola</taxon>
    </lineage>
</organism>
<dbReference type="InterPro" id="IPR002686">
    <property type="entry name" value="Transposase_17"/>
</dbReference>
<reference evidence="2 3" key="1">
    <citation type="submission" date="2017-09" db="EMBL/GenBank/DDBJ databases">
        <title>Depth-based differentiation of microbial function through sediment-hosted aquifers and enrichment of novel symbionts in the deep terrestrial subsurface.</title>
        <authorList>
            <person name="Probst A.J."/>
            <person name="Ladd B."/>
            <person name="Jarett J.K."/>
            <person name="Geller-Mcgrath D.E."/>
            <person name="Sieber C.M."/>
            <person name="Emerson J.B."/>
            <person name="Anantharaman K."/>
            <person name="Thomas B.C."/>
            <person name="Malmstrom R."/>
            <person name="Stieglmeier M."/>
            <person name="Klingl A."/>
            <person name="Woyke T."/>
            <person name="Ryan C.M."/>
            <person name="Banfield J.F."/>
        </authorList>
    </citation>
    <scope>NUCLEOTIDE SEQUENCE [LARGE SCALE GENOMIC DNA]</scope>
    <source>
        <strain evidence="2">CG12_big_fil_rev_8_21_14_0_65_43_15</strain>
    </source>
</reference>
<dbReference type="GO" id="GO:0004803">
    <property type="term" value="F:transposase activity"/>
    <property type="evidence" value="ECO:0007669"/>
    <property type="project" value="InterPro"/>
</dbReference>
<accession>A0A2J0LE50</accession>
<sequence>MPRHSRIVIPNIPHHVTQRGNYRQDIFKSDSDYEKYSLWFNEYAVKYKLGVLAYCLMSNHVHFIVIPSEEETLARVFNTVHMRYAQYVNMKLKATGHLWQGRFFSCVLDDKHLYRAIRYVENNPVRVKAVKKAWLYKWSSAGFHVNEGQYGPIKLNAIPDWMPIQEWKDYLGDTDEDMRKEIRLKTSRGLVVGENSFIQRLEKRLNRSLKCLNPGRPIKAI</sequence>
<dbReference type="GO" id="GO:0006313">
    <property type="term" value="P:DNA transposition"/>
    <property type="evidence" value="ECO:0007669"/>
    <property type="project" value="InterPro"/>
</dbReference>
<evidence type="ECO:0000313" key="3">
    <source>
        <dbReference type="Proteomes" id="UP000231267"/>
    </source>
</evidence>
<gene>
    <name evidence="2" type="ORF">COW11_04880</name>
</gene>
<dbReference type="InterPro" id="IPR036515">
    <property type="entry name" value="Transposase_17_sf"/>
</dbReference>
<name>A0A2J0LE50_9BACT</name>
<dbReference type="Gene3D" id="3.30.70.1290">
    <property type="entry name" value="Transposase IS200-like"/>
    <property type="match status" value="1"/>
</dbReference>
<dbReference type="EMBL" id="PFGP01000109">
    <property type="protein sequence ID" value="PIW66138.1"/>
    <property type="molecule type" value="Genomic_DNA"/>
</dbReference>